<comment type="caution">
    <text evidence="1">The sequence shown here is derived from an EMBL/GenBank/DDBJ whole genome shotgun (WGS) entry which is preliminary data.</text>
</comment>
<name>A0ACC0IVY5_9ERIC</name>
<organism evidence="1 2">
    <name type="scientific">Camellia lanceoleosa</name>
    <dbReference type="NCBI Taxonomy" id="1840588"/>
    <lineage>
        <taxon>Eukaryota</taxon>
        <taxon>Viridiplantae</taxon>
        <taxon>Streptophyta</taxon>
        <taxon>Embryophyta</taxon>
        <taxon>Tracheophyta</taxon>
        <taxon>Spermatophyta</taxon>
        <taxon>Magnoliopsida</taxon>
        <taxon>eudicotyledons</taxon>
        <taxon>Gunneridae</taxon>
        <taxon>Pentapetalae</taxon>
        <taxon>asterids</taxon>
        <taxon>Ericales</taxon>
        <taxon>Theaceae</taxon>
        <taxon>Camellia</taxon>
    </lineage>
</organism>
<proteinExistence type="predicted"/>
<evidence type="ECO:0000313" key="1">
    <source>
        <dbReference type="EMBL" id="KAI8028101.1"/>
    </source>
</evidence>
<dbReference type="Proteomes" id="UP001060215">
    <property type="component" value="Chromosome 3"/>
</dbReference>
<reference evidence="1 2" key="1">
    <citation type="journal article" date="2022" name="Plant J.">
        <title>Chromosome-level genome of Camellia lanceoleosa provides a valuable resource for understanding genome evolution and self-incompatibility.</title>
        <authorList>
            <person name="Gong W."/>
            <person name="Xiao S."/>
            <person name="Wang L."/>
            <person name="Liao Z."/>
            <person name="Chang Y."/>
            <person name="Mo W."/>
            <person name="Hu G."/>
            <person name="Li W."/>
            <person name="Zhao G."/>
            <person name="Zhu H."/>
            <person name="Hu X."/>
            <person name="Ji K."/>
            <person name="Xiang X."/>
            <person name="Song Q."/>
            <person name="Yuan D."/>
            <person name="Jin S."/>
            <person name="Zhang L."/>
        </authorList>
    </citation>
    <scope>NUCLEOTIDE SEQUENCE [LARGE SCALE GENOMIC DNA]</scope>
    <source>
        <strain evidence="1">SQ_2022a</strain>
    </source>
</reference>
<gene>
    <name evidence="1" type="ORF">LOK49_LG02G03248</name>
</gene>
<protein>
    <submittedName>
        <fullName evidence="1">Uncharacterized protein</fullName>
    </submittedName>
</protein>
<evidence type="ECO:0000313" key="2">
    <source>
        <dbReference type="Proteomes" id="UP001060215"/>
    </source>
</evidence>
<keyword evidence="2" id="KW-1185">Reference proteome</keyword>
<accession>A0ACC0IVY5</accession>
<sequence length="336" mass="37961">MNSGHASAPPGQHIRGDEECWEYLQWDDAHTKTTLQPLFIPFHKEIKLRLQNKEGNIEEEKRRKSRRNGGENSLPIINIEQDGGSGEEEEELYEKIEAPKFVDFTASSDPYPPDDRYWFCLRVGCDQKQHEEEMDPEAISKNFVLWVMAAKSPNIQLHKALNKKASSVTEKCPLSVPAKPSKSRISRLAVISSFPQKMVDARGKVSSTPHPKVKQVAAKYLNTPRNKNCLPSPNSFRSVQNPKPTSITEPRNRTVAKALVFQSPKEVISIKTSSELHTPLTKICKGMKRLEITSQRKRILGYSKKSSKDIRRDPDKSLPLNPSKCLQGQKQGQGIV</sequence>
<dbReference type="EMBL" id="CM045760">
    <property type="protein sequence ID" value="KAI8028101.1"/>
    <property type="molecule type" value="Genomic_DNA"/>
</dbReference>